<dbReference type="GO" id="GO:0030677">
    <property type="term" value="C:ribonuclease P complex"/>
    <property type="evidence" value="ECO:0007669"/>
    <property type="project" value="TreeGrafter"/>
</dbReference>
<keyword evidence="3 7" id="KW-0540">Nuclease</keyword>
<dbReference type="GO" id="GO:0000049">
    <property type="term" value="F:tRNA binding"/>
    <property type="evidence" value="ECO:0007669"/>
    <property type="project" value="UniProtKB-UniRule"/>
</dbReference>
<dbReference type="Proteomes" id="UP000177785">
    <property type="component" value="Unassembled WGS sequence"/>
</dbReference>
<name>A0A1G2G7M5_9BACT</name>
<dbReference type="InterPro" id="IPR020568">
    <property type="entry name" value="Ribosomal_Su5_D2-typ_SF"/>
</dbReference>
<evidence type="ECO:0000256" key="2">
    <source>
        <dbReference type="ARBA" id="ARBA00022694"/>
    </source>
</evidence>
<evidence type="ECO:0000256" key="8">
    <source>
        <dbReference type="NCBIfam" id="TIGR00188"/>
    </source>
</evidence>
<organism evidence="9 10">
    <name type="scientific">Candidatus Ryanbacteria bacterium RIFCSPHIGHO2_01_FULL_48_27</name>
    <dbReference type="NCBI Taxonomy" id="1802115"/>
    <lineage>
        <taxon>Bacteria</taxon>
        <taxon>Candidatus Ryaniibacteriota</taxon>
    </lineage>
</organism>
<comment type="function">
    <text evidence="1 7">RNaseP catalyzes the removal of the 5'-leader sequence from pre-tRNA to produce the mature 5'-terminus. It can also cleave other RNA substrates such as 4.5S RNA. The protein component plays an auxiliary but essential role in vivo by binding to the 5'-leader sequence and broadening the substrate specificity of the ribozyme.</text>
</comment>
<keyword evidence="4 7" id="KW-0255">Endonuclease</keyword>
<keyword evidence="6 7" id="KW-0694">RNA-binding</keyword>
<comment type="subunit">
    <text evidence="7">Consists of a catalytic RNA component (M1 or rnpB) and a protein subunit.</text>
</comment>
<dbReference type="HAMAP" id="MF_00227">
    <property type="entry name" value="RNase_P"/>
    <property type="match status" value="1"/>
</dbReference>
<evidence type="ECO:0000256" key="5">
    <source>
        <dbReference type="ARBA" id="ARBA00022801"/>
    </source>
</evidence>
<dbReference type="GO" id="GO:0004526">
    <property type="term" value="F:ribonuclease P activity"/>
    <property type="evidence" value="ECO:0007669"/>
    <property type="project" value="UniProtKB-UniRule"/>
</dbReference>
<evidence type="ECO:0000313" key="9">
    <source>
        <dbReference type="EMBL" id="OGZ46197.1"/>
    </source>
</evidence>
<dbReference type="GO" id="GO:0001682">
    <property type="term" value="P:tRNA 5'-leader removal"/>
    <property type="evidence" value="ECO:0007669"/>
    <property type="project" value="UniProtKB-UniRule"/>
</dbReference>
<sequence>MCLLAGAVRAESVCLSRLDLNFTALLRKANRLSAPNDFQQVFLRGKTLRNGPITMKFAKRELGEGRFSFVTPTALSKHAVVRNKVRRRLRAIVRSLMSIPYPPFDVVLFAYKGAEDLSFADLEAVVCELLQRAHIHFYKKTLL</sequence>
<evidence type="ECO:0000256" key="3">
    <source>
        <dbReference type="ARBA" id="ARBA00022722"/>
    </source>
</evidence>
<dbReference type="InterPro" id="IPR014721">
    <property type="entry name" value="Ribsml_uS5_D2-typ_fold_subgr"/>
</dbReference>
<accession>A0A1G2G7M5</accession>
<comment type="catalytic activity">
    <reaction evidence="7">
        <text>Endonucleolytic cleavage of RNA, removing 5'-extranucleotides from tRNA precursor.</text>
        <dbReference type="EC" id="3.1.26.5"/>
    </reaction>
</comment>
<dbReference type="PANTHER" id="PTHR33992:SF1">
    <property type="entry name" value="RIBONUCLEASE P PROTEIN COMPONENT"/>
    <property type="match status" value="1"/>
</dbReference>
<comment type="similarity">
    <text evidence="7">Belongs to the RnpA family.</text>
</comment>
<evidence type="ECO:0000256" key="6">
    <source>
        <dbReference type="ARBA" id="ARBA00022884"/>
    </source>
</evidence>
<dbReference type="STRING" id="1802115.A2756_06355"/>
<dbReference type="GO" id="GO:0042781">
    <property type="term" value="F:3'-tRNA processing endoribonuclease activity"/>
    <property type="evidence" value="ECO:0007669"/>
    <property type="project" value="TreeGrafter"/>
</dbReference>
<dbReference type="SUPFAM" id="SSF54211">
    <property type="entry name" value="Ribosomal protein S5 domain 2-like"/>
    <property type="match status" value="1"/>
</dbReference>
<keyword evidence="5 7" id="KW-0378">Hydrolase</keyword>
<dbReference type="EC" id="3.1.26.5" evidence="7 8"/>
<evidence type="ECO:0000256" key="7">
    <source>
        <dbReference type="HAMAP-Rule" id="MF_00227"/>
    </source>
</evidence>
<proteinExistence type="inferred from homology"/>
<dbReference type="InterPro" id="IPR020539">
    <property type="entry name" value="RNase_P_CS"/>
</dbReference>
<dbReference type="InterPro" id="IPR000100">
    <property type="entry name" value="RNase_P"/>
</dbReference>
<dbReference type="Gene3D" id="3.30.230.10">
    <property type="match status" value="1"/>
</dbReference>
<evidence type="ECO:0000313" key="10">
    <source>
        <dbReference type="Proteomes" id="UP000177785"/>
    </source>
</evidence>
<reference evidence="9 10" key="1">
    <citation type="journal article" date="2016" name="Nat. Commun.">
        <title>Thousands of microbial genomes shed light on interconnected biogeochemical processes in an aquifer system.</title>
        <authorList>
            <person name="Anantharaman K."/>
            <person name="Brown C.T."/>
            <person name="Hug L.A."/>
            <person name="Sharon I."/>
            <person name="Castelle C.J."/>
            <person name="Probst A.J."/>
            <person name="Thomas B.C."/>
            <person name="Singh A."/>
            <person name="Wilkins M.J."/>
            <person name="Karaoz U."/>
            <person name="Brodie E.L."/>
            <person name="Williams K.H."/>
            <person name="Hubbard S.S."/>
            <person name="Banfield J.F."/>
        </authorList>
    </citation>
    <scope>NUCLEOTIDE SEQUENCE [LARGE SCALE GENOMIC DNA]</scope>
</reference>
<dbReference type="AlphaFoldDB" id="A0A1G2G7M5"/>
<evidence type="ECO:0000256" key="1">
    <source>
        <dbReference type="ARBA" id="ARBA00002663"/>
    </source>
</evidence>
<dbReference type="Pfam" id="PF00825">
    <property type="entry name" value="Ribonuclease_P"/>
    <property type="match status" value="1"/>
</dbReference>
<evidence type="ECO:0000256" key="4">
    <source>
        <dbReference type="ARBA" id="ARBA00022759"/>
    </source>
</evidence>
<dbReference type="EMBL" id="MHNL01000001">
    <property type="protein sequence ID" value="OGZ46197.1"/>
    <property type="molecule type" value="Genomic_DNA"/>
</dbReference>
<comment type="caution">
    <text evidence="9">The sequence shown here is derived from an EMBL/GenBank/DDBJ whole genome shotgun (WGS) entry which is preliminary data.</text>
</comment>
<dbReference type="PANTHER" id="PTHR33992">
    <property type="entry name" value="RIBONUCLEASE P PROTEIN COMPONENT"/>
    <property type="match status" value="1"/>
</dbReference>
<gene>
    <name evidence="7" type="primary">rnpA</name>
    <name evidence="9" type="ORF">A2756_06355</name>
</gene>
<keyword evidence="2 7" id="KW-0819">tRNA processing</keyword>
<protein>
    <recommendedName>
        <fullName evidence="7 8">Ribonuclease P protein component</fullName>
        <shortName evidence="7">RNase P protein</shortName>
        <shortName evidence="7">RNaseP protein</shortName>
        <ecNumber evidence="7 8">3.1.26.5</ecNumber>
    </recommendedName>
    <alternativeName>
        <fullName evidence="7">Protein C5</fullName>
    </alternativeName>
</protein>
<dbReference type="PROSITE" id="PS00648">
    <property type="entry name" value="RIBONUCLEASE_P"/>
    <property type="match status" value="1"/>
</dbReference>
<dbReference type="NCBIfam" id="TIGR00188">
    <property type="entry name" value="rnpA"/>
    <property type="match status" value="1"/>
</dbReference>